<evidence type="ECO:0000313" key="12">
    <source>
        <dbReference type="Proteomes" id="UP000241394"/>
    </source>
</evidence>
<name>A0A2R6PU83_ACTCC</name>
<dbReference type="GO" id="GO:0016887">
    <property type="term" value="F:ATP hydrolysis activity"/>
    <property type="evidence" value="ECO:0007669"/>
    <property type="project" value="InterPro"/>
</dbReference>
<feature type="domain" description="P-type ATPase C-terminal" evidence="10">
    <location>
        <begin position="318"/>
        <end position="355"/>
    </location>
</feature>
<accession>A0A2R6PU83</accession>
<dbReference type="InterPro" id="IPR018303">
    <property type="entry name" value="ATPase_P-typ_P_site"/>
</dbReference>
<evidence type="ECO:0000259" key="10">
    <source>
        <dbReference type="Pfam" id="PF16212"/>
    </source>
</evidence>
<comment type="caution">
    <text evidence="11">The sequence shown here is derived from an EMBL/GenBank/DDBJ whole genome shotgun (WGS) entry which is preliminary data.</text>
</comment>
<dbReference type="InterPro" id="IPR036412">
    <property type="entry name" value="HAD-like_sf"/>
</dbReference>
<feature type="region of interest" description="Disordered" evidence="7">
    <location>
        <begin position="117"/>
        <end position="139"/>
    </location>
</feature>
<dbReference type="InterPro" id="IPR032631">
    <property type="entry name" value="P-type_ATPase_N"/>
</dbReference>
<dbReference type="InterPro" id="IPR032630">
    <property type="entry name" value="P_typ_ATPase_c"/>
</dbReference>
<dbReference type="SUPFAM" id="SSF56784">
    <property type="entry name" value="HAD-like"/>
    <property type="match status" value="1"/>
</dbReference>
<dbReference type="InterPro" id="IPR023214">
    <property type="entry name" value="HAD_sf"/>
</dbReference>
<dbReference type="InterPro" id="IPR023298">
    <property type="entry name" value="ATPase_P-typ_TM_dom_sf"/>
</dbReference>
<dbReference type="PROSITE" id="PS00154">
    <property type="entry name" value="ATPASE_E1_E2"/>
    <property type="match status" value="1"/>
</dbReference>
<dbReference type="GO" id="GO:0045332">
    <property type="term" value="P:phospholipid translocation"/>
    <property type="evidence" value="ECO:0007669"/>
    <property type="project" value="TreeGrafter"/>
</dbReference>
<dbReference type="OrthoDB" id="1742340at2759"/>
<dbReference type="Pfam" id="PF16212">
    <property type="entry name" value="PhoLip_ATPase_C"/>
    <property type="match status" value="1"/>
</dbReference>
<dbReference type="GO" id="GO:0046872">
    <property type="term" value="F:metal ion binding"/>
    <property type="evidence" value="ECO:0007669"/>
    <property type="project" value="UniProtKB-KW"/>
</dbReference>
<dbReference type="Gene3D" id="3.40.50.1000">
    <property type="entry name" value="HAD superfamily/HAD-like"/>
    <property type="match status" value="1"/>
</dbReference>
<dbReference type="PANTHER" id="PTHR24092">
    <property type="entry name" value="PROBABLE PHOSPHOLIPID-TRANSPORTING ATPASE"/>
    <property type="match status" value="1"/>
</dbReference>
<dbReference type="InterPro" id="IPR001757">
    <property type="entry name" value="P_typ_ATPase"/>
</dbReference>
<evidence type="ECO:0000256" key="4">
    <source>
        <dbReference type="ARBA" id="ARBA00022842"/>
    </source>
</evidence>
<evidence type="ECO:0000313" key="11">
    <source>
        <dbReference type="EMBL" id="PSR96572.1"/>
    </source>
</evidence>
<dbReference type="GO" id="GO:0140326">
    <property type="term" value="F:ATPase-coupled intramembrane lipid transporter activity"/>
    <property type="evidence" value="ECO:0007669"/>
    <property type="project" value="TreeGrafter"/>
</dbReference>
<keyword evidence="12" id="KW-1185">Reference proteome</keyword>
<dbReference type="AlphaFoldDB" id="A0A2R6PU83"/>
<keyword evidence="5 8" id="KW-1133">Transmembrane helix</keyword>
<dbReference type="STRING" id="1590841.A0A2R6PU83"/>
<dbReference type="Pfam" id="PF16209">
    <property type="entry name" value="PhoLip_ATPase_N"/>
    <property type="match status" value="1"/>
</dbReference>
<keyword evidence="4" id="KW-0460">Magnesium</keyword>
<gene>
    <name evidence="11" type="ORF">CEY00_Acc26624</name>
</gene>
<keyword evidence="3" id="KW-0479">Metal-binding</keyword>
<reference evidence="11 12" key="1">
    <citation type="submission" date="2017-07" db="EMBL/GenBank/DDBJ databases">
        <title>An improved, manually edited Actinidia chinensis var. chinensis (kiwifruit) genome highlights the challenges associated with draft genomes and gene prediction in plants.</title>
        <authorList>
            <person name="Pilkington S."/>
            <person name="Crowhurst R."/>
            <person name="Hilario E."/>
            <person name="Nardozza S."/>
            <person name="Fraser L."/>
            <person name="Peng Y."/>
            <person name="Gunaseelan K."/>
            <person name="Simpson R."/>
            <person name="Tahir J."/>
            <person name="Deroles S."/>
            <person name="Templeton K."/>
            <person name="Luo Z."/>
            <person name="Davy M."/>
            <person name="Cheng C."/>
            <person name="Mcneilage M."/>
            <person name="Scaglione D."/>
            <person name="Liu Y."/>
            <person name="Zhang Q."/>
            <person name="Datson P."/>
            <person name="De Silva N."/>
            <person name="Gardiner S."/>
            <person name="Bassett H."/>
            <person name="Chagne D."/>
            <person name="Mccallum J."/>
            <person name="Dzierzon H."/>
            <person name="Deng C."/>
            <person name="Wang Y.-Y."/>
            <person name="Barron N."/>
            <person name="Manako K."/>
            <person name="Bowen J."/>
            <person name="Foster T."/>
            <person name="Erridge Z."/>
            <person name="Tiffin H."/>
            <person name="Waite C."/>
            <person name="Davies K."/>
            <person name="Grierson E."/>
            <person name="Laing W."/>
            <person name="Kirk R."/>
            <person name="Chen X."/>
            <person name="Wood M."/>
            <person name="Montefiori M."/>
            <person name="Brummell D."/>
            <person name="Schwinn K."/>
            <person name="Catanach A."/>
            <person name="Fullerton C."/>
            <person name="Li D."/>
            <person name="Meiyalaghan S."/>
            <person name="Nieuwenhuizen N."/>
            <person name="Read N."/>
            <person name="Prakash R."/>
            <person name="Hunter D."/>
            <person name="Zhang H."/>
            <person name="Mckenzie M."/>
            <person name="Knabel M."/>
            <person name="Harris A."/>
            <person name="Allan A."/>
            <person name="Chen A."/>
            <person name="Janssen B."/>
            <person name="Plunkett B."/>
            <person name="Dwamena C."/>
            <person name="Voogd C."/>
            <person name="Leif D."/>
            <person name="Lafferty D."/>
            <person name="Souleyre E."/>
            <person name="Varkonyi-Gasic E."/>
            <person name="Gambi F."/>
            <person name="Hanley J."/>
            <person name="Yao J.-L."/>
            <person name="Cheung J."/>
            <person name="David K."/>
            <person name="Warren B."/>
            <person name="Marsh K."/>
            <person name="Snowden K."/>
            <person name="Lin-Wang K."/>
            <person name="Brian L."/>
            <person name="Martinez-Sanchez M."/>
            <person name="Wang M."/>
            <person name="Ileperuma N."/>
            <person name="Macnee N."/>
            <person name="Campin R."/>
            <person name="Mcatee P."/>
            <person name="Drummond R."/>
            <person name="Espley R."/>
            <person name="Ireland H."/>
            <person name="Wu R."/>
            <person name="Atkinson R."/>
            <person name="Karunairetnam S."/>
            <person name="Bulley S."/>
            <person name="Chunkath S."/>
            <person name="Hanley Z."/>
            <person name="Storey R."/>
            <person name="Thrimawithana A."/>
            <person name="Thomson S."/>
            <person name="David C."/>
            <person name="Testolin R."/>
        </authorList>
    </citation>
    <scope>NUCLEOTIDE SEQUENCE [LARGE SCALE GENOMIC DNA]</scope>
    <source>
        <strain evidence="12">cv. Red5</strain>
        <tissue evidence="11">Young leaf</tissue>
    </source>
</reference>
<evidence type="ECO:0000256" key="1">
    <source>
        <dbReference type="ARBA" id="ARBA00004141"/>
    </source>
</evidence>
<evidence type="ECO:0000256" key="8">
    <source>
        <dbReference type="SAM" id="Phobius"/>
    </source>
</evidence>
<keyword evidence="2 8" id="KW-0812">Transmembrane</keyword>
<dbReference type="Gramene" id="PSR96572">
    <property type="protein sequence ID" value="PSR96572"/>
    <property type="gene ID" value="CEY00_Acc26624"/>
</dbReference>
<dbReference type="SUPFAM" id="SSF81665">
    <property type="entry name" value="Calcium ATPase, transmembrane domain M"/>
    <property type="match status" value="1"/>
</dbReference>
<dbReference type="EMBL" id="NKQK01000023">
    <property type="protein sequence ID" value="PSR96572.1"/>
    <property type="molecule type" value="Genomic_DNA"/>
</dbReference>
<reference evidence="12" key="2">
    <citation type="journal article" date="2018" name="BMC Genomics">
        <title>A manually annotated Actinidia chinensis var. chinensis (kiwifruit) genome highlights the challenges associated with draft genomes and gene prediction in plants.</title>
        <authorList>
            <person name="Pilkington S.M."/>
            <person name="Crowhurst R."/>
            <person name="Hilario E."/>
            <person name="Nardozza S."/>
            <person name="Fraser L."/>
            <person name="Peng Y."/>
            <person name="Gunaseelan K."/>
            <person name="Simpson R."/>
            <person name="Tahir J."/>
            <person name="Deroles S.C."/>
            <person name="Templeton K."/>
            <person name="Luo Z."/>
            <person name="Davy M."/>
            <person name="Cheng C."/>
            <person name="McNeilage M."/>
            <person name="Scaglione D."/>
            <person name="Liu Y."/>
            <person name="Zhang Q."/>
            <person name="Datson P."/>
            <person name="De Silva N."/>
            <person name="Gardiner S.E."/>
            <person name="Bassett H."/>
            <person name="Chagne D."/>
            <person name="McCallum J."/>
            <person name="Dzierzon H."/>
            <person name="Deng C."/>
            <person name="Wang Y.Y."/>
            <person name="Barron L."/>
            <person name="Manako K."/>
            <person name="Bowen J."/>
            <person name="Foster T.M."/>
            <person name="Erridge Z.A."/>
            <person name="Tiffin H."/>
            <person name="Waite C.N."/>
            <person name="Davies K.M."/>
            <person name="Grierson E.P."/>
            <person name="Laing W.A."/>
            <person name="Kirk R."/>
            <person name="Chen X."/>
            <person name="Wood M."/>
            <person name="Montefiori M."/>
            <person name="Brummell D.A."/>
            <person name="Schwinn K.E."/>
            <person name="Catanach A."/>
            <person name="Fullerton C."/>
            <person name="Li D."/>
            <person name="Meiyalaghan S."/>
            <person name="Nieuwenhuizen N."/>
            <person name="Read N."/>
            <person name="Prakash R."/>
            <person name="Hunter D."/>
            <person name="Zhang H."/>
            <person name="McKenzie M."/>
            <person name="Knabel M."/>
            <person name="Harris A."/>
            <person name="Allan A.C."/>
            <person name="Gleave A."/>
            <person name="Chen A."/>
            <person name="Janssen B.J."/>
            <person name="Plunkett B."/>
            <person name="Ampomah-Dwamena C."/>
            <person name="Voogd C."/>
            <person name="Leif D."/>
            <person name="Lafferty D."/>
            <person name="Souleyre E.J.F."/>
            <person name="Varkonyi-Gasic E."/>
            <person name="Gambi F."/>
            <person name="Hanley J."/>
            <person name="Yao J.L."/>
            <person name="Cheung J."/>
            <person name="David K.M."/>
            <person name="Warren B."/>
            <person name="Marsh K."/>
            <person name="Snowden K.C."/>
            <person name="Lin-Wang K."/>
            <person name="Brian L."/>
            <person name="Martinez-Sanchez M."/>
            <person name="Wang M."/>
            <person name="Ileperuma N."/>
            <person name="Macnee N."/>
            <person name="Campin R."/>
            <person name="McAtee P."/>
            <person name="Drummond R.S.M."/>
            <person name="Espley R.V."/>
            <person name="Ireland H.S."/>
            <person name="Wu R."/>
            <person name="Atkinson R.G."/>
            <person name="Karunairetnam S."/>
            <person name="Bulley S."/>
            <person name="Chunkath S."/>
            <person name="Hanley Z."/>
            <person name="Storey R."/>
            <person name="Thrimawithana A.H."/>
            <person name="Thomson S."/>
            <person name="David C."/>
            <person name="Testolin R."/>
            <person name="Huang H."/>
            <person name="Hellens R.P."/>
            <person name="Schaffer R.J."/>
        </authorList>
    </citation>
    <scope>NUCLEOTIDE SEQUENCE [LARGE SCALE GENOMIC DNA]</scope>
    <source>
        <strain evidence="12">cv. Red5</strain>
    </source>
</reference>
<dbReference type="InParanoid" id="A0A2R6PU83"/>
<organism evidence="11 12">
    <name type="scientific">Actinidia chinensis var. chinensis</name>
    <name type="common">Chinese soft-hair kiwi</name>
    <dbReference type="NCBI Taxonomy" id="1590841"/>
    <lineage>
        <taxon>Eukaryota</taxon>
        <taxon>Viridiplantae</taxon>
        <taxon>Streptophyta</taxon>
        <taxon>Embryophyta</taxon>
        <taxon>Tracheophyta</taxon>
        <taxon>Spermatophyta</taxon>
        <taxon>Magnoliopsida</taxon>
        <taxon>eudicotyledons</taxon>
        <taxon>Gunneridae</taxon>
        <taxon>Pentapetalae</taxon>
        <taxon>asterids</taxon>
        <taxon>Ericales</taxon>
        <taxon>Actinidiaceae</taxon>
        <taxon>Actinidia</taxon>
    </lineage>
</organism>
<evidence type="ECO:0000256" key="7">
    <source>
        <dbReference type="SAM" id="MobiDB-lite"/>
    </source>
</evidence>
<evidence type="ECO:0000256" key="5">
    <source>
        <dbReference type="ARBA" id="ARBA00022989"/>
    </source>
</evidence>
<feature type="transmembrane region" description="Helical" evidence="8">
    <location>
        <begin position="85"/>
        <end position="104"/>
    </location>
</feature>
<comment type="subcellular location">
    <subcellularLocation>
        <location evidence="1">Membrane</location>
        <topology evidence="1">Multi-pass membrane protein</topology>
    </subcellularLocation>
</comment>
<sequence>MWRMGGGRQRKQHLSKIHTLSFWIPSFNGEHSHIGRSGFSGVVFCNDPQCLEATSLKYETNYVRYTKFTLATFVLKALFEQFRRVANMYFLICAILSFSSLSPYSSVSTVLPFGGGGSDNGQRAPRRLEKEKAGATVPPTPQQLLLRDSKLKKTGYIYRVVIFTGHDMKSVSINRDLHLYYEEGDEPARARTSNLNEELGQVDTILSDKTGTLTCNSMEFVKCSVVGTPYGRGVTNGKSLAYALEEDVKDMFLELAIGCASVIFCCSSPKQKALVTRLVKVRTVKTTLAIGDGANDVRMLQGADIGVGISGFEGMQAVMSSDIAIAQFWFLERLLLVHGHWCYRRMSSTICYFFY</sequence>
<proteinExistence type="predicted"/>
<feature type="domain" description="P-type ATPase N-terminal" evidence="9">
    <location>
        <begin position="43"/>
        <end position="110"/>
    </location>
</feature>
<dbReference type="Proteomes" id="UP000241394">
    <property type="component" value="Chromosome LG23"/>
</dbReference>
<evidence type="ECO:0000256" key="6">
    <source>
        <dbReference type="ARBA" id="ARBA00023136"/>
    </source>
</evidence>
<dbReference type="GO" id="GO:0005886">
    <property type="term" value="C:plasma membrane"/>
    <property type="evidence" value="ECO:0007669"/>
    <property type="project" value="TreeGrafter"/>
</dbReference>
<dbReference type="NCBIfam" id="TIGR01494">
    <property type="entry name" value="ATPase_P-type"/>
    <property type="match status" value="1"/>
</dbReference>
<evidence type="ECO:0000256" key="3">
    <source>
        <dbReference type="ARBA" id="ARBA00022723"/>
    </source>
</evidence>
<evidence type="ECO:0000256" key="2">
    <source>
        <dbReference type="ARBA" id="ARBA00022692"/>
    </source>
</evidence>
<evidence type="ECO:0000259" key="9">
    <source>
        <dbReference type="Pfam" id="PF16209"/>
    </source>
</evidence>
<keyword evidence="6 8" id="KW-0472">Membrane</keyword>
<dbReference type="PANTHER" id="PTHR24092:SF70">
    <property type="entry name" value="PHOSPHOLIPID-TRANSPORTING ATPASE"/>
    <property type="match status" value="1"/>
</dbReference>
<dbReference type="GO" id="GO:0005524">
    <property type="term" value="F:ATP binding"/>
    <property type="evidence" value="ECO:0007669"/>
    <property type="project" value="InterPro"/>
</dbReference>
<protein>
    <submittedName>
        <fullName evidence="11">Phospholipid-transporting ATPase</fullName>
    </submittedName>
</protein>